<proteinExistence type="predicted"/>
<evidence type="ECO:0000313" key="5">
    <source>
        <dbReference type="Proteomes" id="UP000499080"/>
    </source>
</evidence>
<accession>A0A4Y2UPE2</accession>
<dbReference type="EMBL" id="BGPR01038269">
    <property type="protein sequence ID" value="GBO14092.1"/>
    <property type="molecule type" value="Genomic_DNA"/>
</dbReference>
<evidence type="ECO:0000256" key="1">
    <source>
        <dbReference type="ARBA" id="ARBA00023157"/>
    </source>
</evidence>
<organism evidence="4 5">
    <name type="scientific">Araneus ventricosus</name>
    <name type="common">Orbweaver spider</name>
    <name type="synonym">Epeira ventricosa</name>
    <dbReference type="NCBI Taxonomy" id="182803"/>
    <lineage>
        <taxon>Eukaryota</taxon>
        <taxon>Metazoa</taxon>
        <taxon>Ecdysozoa</taxon>
        <taxon>Arthropoda</taxon>
        <taxon>Chelicerata</taxon>
        <taxon>Arachnida</taxon>
        <taxon>Araneae</taxon>
        <taxon>Araneomorphae</taxon>
        <taxon>Entelegynae</taxon>
        <taxon>Araneoidea</taxon>
        <taxon>Araneidae</taxon>
        <taxon>Araneus</taxon>
    </lineage>
</organism>
<dbReference type="AlphaFoldDB" id="A0A4Y2UPE2"/>
<evidence type="ECO:0000313" key="4">
    <source>
        <dbReference type="EMBL" id="GBO14092.1"/>
    </source>
</evidence>
<keyword evidence="5" id="KW-1185">Reference proteome</keyword>
<dbReference type="PROSITE" id="PS50923">
    <property type="entry name" value="SUSHI"/>
    <property type="match status" value="1"/>
</dbReference>
<comment type="caution">
    <text evidence="4">The sequence shown here is derived from an EMBL/GenBank/DDBJ whole genome shotgun (WGS) entry which is preliminary data.</text>
</comment>
<comment type="caution">
    <text evidence="2">Lacks conserved residue(s) required for the propagation of feature annotation.</text>
</comment>
<name>A0A4Y2UPE2_ARAVE</name>
<keyword evidence="1" id="KW-1015">Disulfide bond</keyword>
<evidence type="ECO:0000259" key="3">
    <source>
        <dbReference type="PROSITE" id="PS50923"/>
    </source>
</evidence>
<evidence type="ECO:0000256" key="2">
    <source>
        <dbReference type="PROSITE-ProRule" id="PRU00302"/>
    </source>
</evidence>
<sequence>MCIKLSVCVRSSFQHQFLIAGGDFDENFMPCSSLSRAEFAGMANQQSQLNTLPARDCHRPPHVDNARVTMMYRGAVLTYDCLPGYTLDGGASIYCDGRRWSADPPTCVGKVK</sequence>
<protein>
    <recommendedName>
        <fullName evidence="3">Sushi domain-containing protein</fullName>
    </recommendedName>
</protein>
<dbReference type="InterPro" id="IPR035976">
    <property type="entry name" value="Sushi/SCR/CCP_sf"/>
</dbReference>
<feature type="domain" description="Sushi" evidence="3">
    <location>
        <begin position="55"/>
        <end position="109"/>
    </location>
</feature>
<gene>
    <name evidence="4" type="ORF">AVEN_134606_1</name>
</gene>
<dbReference type="InterPro" id="IPR000436">
    <property type="entry name" value="Sushi_SCR_CCP_dom"/>
</dbReference>
<dbReference type="SMART" id="SM00032">
    <property type="entry name" value="CCP"/>
    <property type="match status" value="1"/>
</dbReference>
<reference evidence="4 5" key="1">
    <citation type="journal article" date="2019" name="Sci. Rep.">
        <title>Orb-weaving spider Araneus ventricosus genome elucidates the spidroin gene catalogue.</title>
        <authorList>
            <person name="Kono N."/>
            <person name="Nakamura H."/>
            <person name="Ohtoshi R."/>
            <person name="Moran D.A.P."/>
            <person name="Shinohara A."/>
            <person name="Yoshida Y."/>
            <person name="Fujiwara M."/>
            <person name="Mori M."/>
            <person name="Tomita M."/>
            <person name="Arakawa K."/>
        </authorList>
    </citation>
    <scope>NUCLEOTIDE SEQUENCE [LARGE SCALE GENOMIC DNA]</scope>
</reference>
<dbReference type="SUPFAM" id="SSF57535">
    <property type="entry name" value="Complement control module/SCR domain"/>
    <property type="match status" value="1"/>
</dbReference>
<dbReference type="Pfam" id="PF00084">
    <property type="entry name" value="Sushi"/>
    <property type="match status" value="1"/>
</dbReference>
<dbReference type="OrthoDB" id="6107927at2759"/>
<dbReference type="Proteomes" id="UP000499080">
    <property type="component" value="Unassembled WGS sequence"/>
</dbReference>
<keyword evidence="2" id="KW-0768">Sushi</keyword>
<dbReference type="CDD" id="cd00033">
    <property type="entry name" value="CCP"/>
    <property type="match status" value="1"/>
</dbReference>
<dbReference type="Gene3D" id="2.10.70.10">
    <property type="entry name" value="Complement Module, domain 1"/>
    <property type="match status" value="1"/>
</dbReference>